<gene>
    <name evidence="3" type="ORF">ARB_00322</name>
</gene>
<dbReference type="Proteomes" id="UP000008866">
    <property type="component" value="Unassembled WGS sequence"/>
</dbReference>
<feature type="region of interest" description="Disordered" evidence="1">
    <location>
        <begin position="221"/>
        <end position="249"/>
    </location>
</feature>
<evidence type="ECO:0000256" key="2">
    <source>
        <dbReference type="SAM" id="Phobius"/>
    </source>
</evidence>
<dbReference type="eggNOG" id="ENOG502T0DY">
    <property type="taxonomic scope" value="Eukaryota"/>
</dbReference>
<keyword evidence="2" id="KW-0812">Transmembrane</keyword>
<dbReference type="OMA" id="MHRANTS"/>
<accession>D4AVV8</accession>
<evidence type="ECO:0000313" key="4">
    <source>
        <dbReference type="Proteomes" id="UP000008866"/>
    </source>
</evidence>
<dbReference type="GeneID" id="9519621"/>
<keyword evidence="2" id="KW-0472">Membrane</keyword>
<evidence type="ECO:0000256" key="1">
    <source>
        <dbReference type="SAM" id="MobiDB-lite"/>
    </source>
</evidence>
<dbReference type="EMBL" id="ABSU01000013">
    <property type="protein sequence ID" value="EFE32864.1"/>
    <property type="molecule type" value="Genomic_DNA"/>
</dbReference>
<evidence type="ECO:0000313" key="3">
    <source>
        <dbReference type="EMBL" id="EFE32864.1"/>
    </source>
</evidence>
<keyword evidence="4" id="KW-1185">Reference proteome</keyword>
<dbReference type="KEGG" id="abe:ARB_00322"/>
<protein>
    <submittedName>
        <fullName evidence="3">Uncharacterized protein</fullName>
    </submittedName>
</protein>
<keyword evidence="2" id="KW-1133">Transmembrane helix</keyword>
<dbReference type="AlphaFoldDB" id="D4AVV8"/>
<dbReference type="HOGENOM" id="CLU_1256841_0_0_1"/>
<sequence>MPGRRSVRACVCVCVEFAFFSRGARCFYARRGKTAELGGGGSDAKTGKAVVPARIHRWQTATSLNNTALGRAVNVIFGYLVIGNLLIFNMHRANTSVLQAEPRWTLRFKNHNVTVLLLVSPVDAFDTIKATLLKALQTRGIKEINGKPVPDDAADIELGVPVDRNNLEKGWQPLAIPDGKTDKGAGKGKSSVFNSSPQGADLRDAQAIAFRFRKASERSAVKDGDLEMDLDDPGWDVLIPSYDDEDEDE</sequence>
<reference evidence="4" key="1">
    <citation type="journal article" date="2011" name="Genome Biol.">
        <title>Comparative and functional genomics provide insights into the pathogenicity of dermatophytic fungi.</title>
        <authorList>
            <person name="Burmester A."/>
            <person name="Shelest E."/>
            <person name="Gloeckner G."/>
            <person name="Heddergott C."/>
            <person name="Schindler S."/>
            <person name="Staib P."/>
            <person name="Heidel A."/>
            <person name="Felder M."/>
            <person name="Petzold A."/>
            <person name="Szafranski K."/>
            <person name="Feuermann M."/>
            <person name="Pedruzzi I."/>
            <person name="Priebe S."/>
            <person name="Groth M."/>
            <person name="Winkler R."/>
            <person name="Li W."/>
            <person name="Kniemeyer O."/>
            <person name="Schroeckh V."/>
            <person name="Hertweck C."/>
            <person name="Hube B."/>
            <person name="White T.C."/>
            <person name="Platzer M."/>
            <person name="Guthke R."/>
            <person name="Heitman J."/>
            <person name="Woestemeyer J."/>
            <person name="Zipfel P.F."/>
            <person name="Monod M."/>
            <person name="Brakhage A.A."/>
        </authorList>
    </citation>
    <scope>NUCLEOTIDE SEQUENCE [LARGE SCALE GENOMIC DNA]</scope>
    <source>
        <strain evidence="4">ATCC MYA-4681 / CBS 112371</strain>
    </source>
</reference>
<feature type="transmembrane region" description="Helical" evidence="2">
    <location>
        <begin position="68"/>
        <end position="88"/>
    </location>
</feature>
<organism evidence="3 4">
    <name type="scientific">Arthroderma benhamiae (strain ATCC MYA-4681 / CBS 112371)</name>
    <name type="common">Trichophyton mentagrophytes</name>
    <dbReference type="NCBI Taxonomy" id="663331"/>
    <lineage>
        <taxon>Eukaryota</taxon>
        <taxon>Fungi</taxon>
        <taxon>Dikarya</taxon>
        <taxon>Ascomycota</taxon>
        <taxon>Pezizomycotina</taxon>
        <taxon>Eurotiomycetes</taxon>
        <taxon>Eurotiomycetidae</taxon>
        <taxon>Onygenales</taxon>
        <taxon>Arthrodermataceae</taxon>
        <taxon>Trichophyton</taxon>
    </lineage>
</organism>
<feature type="region of interest" description="Disordered" evidence="1">
    <location>
        <begin position="171"/>
        <end position="199"/>
    </location>
</feature>
<dbReference type="RefSeq" id="XP_003013504.1">
    <property type="nucleotide sequence ID" value="XM_003013458.1"/>
</dbReference>
<proteinExistence type="predicted"/>
<name>D4AVV8_ARTBC</name>
<comment type="caution">
    <text evidence="3">The sequence shown here is derived from an EMBL/GenBank/DDBJ whole genome shotgun (WGS) entry which is preliminary data.</text>
</comment>